<dbReference type="PANTHER" id="PTHR42930">
    <property type="entry name" value="PHOSPHATE-SPECIFIC TRANSPORT SYSTEM ACCESSORY PROTEIN PHOU"/>
    <property type="match status" value="1"/>
</dbReference>
<evidence type="ECO:0000259" key="8">
    <source>
        <dbReference type="Pfam" id="PF01895"/>
    </source>
</evidence>
<comment type="caution">
    <text evidence="9">The sequence shown here is derived from an EMBL/GenBank/DDBJ whole genome shotgun (WGS) entry which is preliminary data.</text>
</comment>
<reference evidence="9" key="1">
    <citation type="submission" date="2022-12" db="EMBL/GenBank/DDBJ databases">
        <title>Description and comparative metabolic analysis of Aerococcus sp. nov., isolated from the feces of a pig.</title>
        <authorList>
            <person name="Chang Y.-H."/>
        </authorList>
    </citation>
    <scope>NUCLEOTIDE SEQUENCE</scope>
    <source>
        <strain evidence="9">YH-aer222</strain>
    </source>
</reference>
<accession>A0A9X3FTA0</accession>
<dbReference type="GO" id="GO:0006817">
    <property type="term" value="P:phosphate ion transport"/>
    <property type="evidence" value="ECO:0007669"/>
    <property type="project" value="UniProtKB-KW"/>
</dbReference>
<organism evidence="9 10">
    <name type="scientific">Aerococcus kribbianus</name>
    <dbReference type="NCBI Taxonomy" id="2999064"/>
    <lineage>
        <taxon>Bacteria</taxon>
        <taxon>Bacillati</taxon>
        <taxon>Bacillota</taxon>
        <taxon>Bacilli</taxon>
        <taxon>Lactobacillales</taxon>
        <taxon>Aerococcaceae</taxon>
        <taxon>Aerococcus</taxon>
    </lineage>
</organism>
<keyword evidence="5 7" id="KW-0963">Cytoplasm</keyword>
<evidence type="ECO:0000256" key="4">
    <source>
        <dbReference type="ARBA" id="ARBA00022448"/>
    </source>
</evidence>
<evidence type="ECO:0000313" key="9">
    <source>
        <dbReference type="EMBL" id="MCZ0726235.1"/>
    </source>
</evidence>
<comment type="function">
    <text evidence="7">Plays a role in the regulation of phosphate uptake.</text>
</comment>
<keyword evidence="4 7" id="KW-0813">Transport</keyword>
<keyword evidence="10" id="KW-1185">Reference proteome</keyword>
<evidence type="ECO:0000256" key="5">
    <source>
        <dbReference type="ARBA" id="ARBA00022490"/>
    </source>
</evidence>
<evidence type="ECO:0000256" key="2">
    <source>
        <dbReference type="ARBA" id="ARBA00008107"/>
    </source>
</evidence>
<dbReference type="Proteomes" id="UP001146670">
    <property type="component" value="Unassembled WGS sequence"/>
</dbReference>
<protein>
    <recommendedName>
        <fullName evidence="7">Phosphate-specific transport system accessory protein PhoU</fullName>
    </recommendedName>
</protein>
<dbReference type="AlphaFoldDB" id="A0A9X3FTA0"/>
<dbReference type="GO" id="GO:0045936">
    <property type="term" value="P:negative regulation of phosphate metabolic process"/>
    <property type="evidence" value="ECO:0007669"/>
    <property type="project" value="InterPro"/>
</dbReference>
<evidence type="ECO:0000256" key="1">
    <source>
        <dbReference type="ARBA" id="ARBA00004496"/>
    </source>
</evidence>
<evidence type="ECO:0000256" key="7">
    <source>
        <dbReference type="PIRNR" id="PIRNR003107"/>
    </source>
</evidence>
<dbReference type="InterPro" id="IPR038078">
    <property type="entry name" value="PhoU-like_sf"/>
</dbReference>
<dbReference type="GO" id="GO:0030643">
    <property type="term" value="P:intracellular phosphate ion homeostasis"/>
    <property type="evidence" value="ECO:0007669"/>
    <property type="project" value="InterPro"/>
</dbReference>
<comment type="subcellular location">
    <subcellularLocation>
        <location evidence="1 7">Cytoplasm</location>
    </subcellularLocation>
</comment>
<dbReference type="PIRSF" id="PIRSF003107">
    <property type="entry name" value="PhoU"/>
    <property type="match status" value="1"/>
</dbReference>
<dbReference type="FunFam" id="1.20.58.220:FF:000004">
    <property type="entry name" value="Phosphate-specific transport system accessory protein PhoU"/>
    <property type="match status" value="1"/>
</dbReference>
<evidence type="ECO:0000256" key="3">
    <source>
        <dbReference type="ARBA" id="ARBA00011738"/>
    </source>
</evidence>
<feature type="domain" description="PhoU" evidence="8">
    <location>
        <begin position="124"/>
        <end position="208"/>
    </location>
</feature>
<evidence type="ECO:0000256" key="6">
    <source>
        <dbReference type="ARBA" id="ARBA00022592"/>
    </source>
</evidence>
<keyword evidence="6 7" id="KW-0592">Phosphate transport</keyword>
<feature type="domain" description="PhoU" evidence="8">
    <location>
        <begin position="22"/>
        <end position="108"/>
    </location>
</feature>
<sequence>MSEPIRKTYEEQLKTLDEMFVKLGRASAEAFSQAIAAVENNDSQLAKTVIENDRTINTMEVDIETYAVRLISLQQPIGVDLRKIVSILKSSSDLERIADHAVSIAKSVRREDELNLKPLANGLTAMSGQAHSMVIDAIDAFVTNDTDKAQTIAERDEEVDHAFKTLLNDLVAEMEKNQALSQVGTSYVSTLSNIERIGDYATNICERILYIDKAELFELNK</sequence>
<dbReference type="Gene3D" id="1.20.58.220">
    <property type="entry name" value="Phosphate transport system protein phou homolog 2, domain 2"/>
    <property type="match status" value="1"/>
</dbReference>
<comment type="subunit">
    <text evidence="3 7">Homodimer.</text>
</comment>
<proteinExistence type="inferred from homology"/>
<dbReference type="InterPro" id="IPR028366">
    <property type="entry name" value="PhoU"/>
</dbReference>
<dbReference type="InterPro" id="IPR026022">
    <property type="entry name" value="PhoU_dom"/>
</dbReference>
<name>A0A9X3FTA0_9LACT</name>
<dbReference type="PANTHER" id="PTHR42930:SF3">
    <property type="entry name" value="PHOSPHATE-SPECIFIC TRANSPORT SYSTEM ACCESSORY PROTEIN PHOU"/>
    <property type="match status" value="1"/>
</dbReference>
<dbReference type="GO" id="GO:0005737">
    <property type="term" value="C:cytoplasm"/>
    <property type="evidence" value="ECO:0007669"/>
    <property type="project" value="UniProtKB-SubCell"/>
</dbReference>
<dbReference type="SUPFAM" id="SSF109755">
    <property type="entry name" value="PhoU-like"/>
    <property type="match status" value="1"/>
</dbReference>
<dbReference type="RefSeq" id="WP_268752566.1">
    <property type="nucleotide sequence ID" value="NZ_JAPRFQ010000003.1"/>
</dbReference>
<evidence type="ECO:0000313" key="10">
    <source>
        <dbReference type="Proteomes" id="UP001146670"/>
    </source>
</evidence>
<dbReference type="NCBIfam" id="TIGR02135">
    <property type="entry name" value="phoU_full"/>
    <property type="match status" value="1"/>
</dbReference>
<dbReference type="EMBL" id="JAPRFR010000003">
    <property type="protein sequence ID" value="MCZ0726235.1"/>
    <property type="molecule type" value="Genomic_DNA"/>
</dbReference>
<comment type="similarity">
    <text evidence="2 7">Belongs to the PhoU family.</text>
</comment>
<dbReference type="Pfam" id="PF01895">
    <property type="entry name" value="PhoU"/>
    <property type="match status" value="2"/>
</dbReference>
<gene>
    <name evidence="9" type="primary">phoU</name>
    <name evidence="9" type="ORF">OW157_06670</name>
</gene>